<dbReference type="EMBL" id="CP023697">
    <property type="protein sequence ID" value="QEV09972.1"/>
    <property type="molecule type" value="Genomic_DNA"/>
</dbReference>
<evidence type="ECO:0000313" key="6">
    <source>
        <dbReference type="EMBL" id="QEV09972.1"/>
    </source>
</evidence>
<reference evidence="6 7" key="1">
    <citation type="submission" date="2017-09" db="EMBL/GenBank/DDBJ databases">
        <authorList>
            <person name="Lee N."/>
            <person name="Cho B.-K."/>
        </authorList>
    </citation>
    <scope>NUCLEOTIDE SEQUENCE [LARGE SCALE GENOMIC DNA]</scope>
    <source>
        <strain evidence="6 7">ATCC 13879</strain>
    </source>
</reference>
<dbReference type="InterPro" id="IPR036271">
    <property type="entry name" value="Tet_transcr_reg_TetR-rel_C_sf"/>
</dbReference>
<dbReference type="RefSeq" id="WP_055604618.1">
    <property type="nucleotide sequence ID" value="NZ_CP023697.1"/>
</dbReference>
<dbReference type="Proteomes" id="UP000326041">
    <property type="component" value="Chromosome"/>
</dbReference>
<dbReference type="InterPro" id="IPR025996">
    <property type="entry name" value="MT1864/Rv1816-like_C"/>
</dbReference>
<keyword evidence="1" id="KW-0805">Transcription regulation</keyword>
<evidence type="ECO:0000259" key="5">
    <source>
        <dbReference type="PROSITE" id="PS50977"/>
    </source>
</evidence>
<dbReference type="InterPro" id="IPR050109">
    <property type="entry name" value="HTH-type_TetR-like_transc_reg"/>
</dbReference>
<evidence type="ECO:0000256" key="3">
    <source>
        <dbReference type="ARBA" id="ARBA00023163"/>
    </source>
</evidence>
<evidence type="ECO:0000256" key="1">
    <source>
        <dbReference type="ARBA" id="ARBA00023015"/>
    </source>
</evidence>
<dbReference type="PRINTS" id="PR00455">
    <property type="entry name" value="HTHTETR"/>
</dbReference>
<dbReference type="PANTHER" id="PTHR30055">
    <property type="entry name" value="HTH-TYPE TRANSCRIPTIONAL REGULATOR RUTR"/>
    <property type="match status" value="1"/>
</dbReference>
<dbReference type="SUPFAM" id="SSF46689">
    <property type="entry name" value="Homeodomain-like"/>
    <property type="match status" value="1"/>
</dbReference>
<dbReference type="SUPFAM" id="SSF48498">
    <property type="entry name" value="Tetracyclin repressor-like, C-terminal domain"/>
    <property type="match status" value="1"/>
</dbReference>
<feature type="domain" description="HTH tetR-type" evidence="5">
    <location>
        <begin position="12"/>
        <end position="72"/>
    </location>
</feature>
<accession>A0ABX6B872</accession>
<keyword evidence="2 4" id="KW-0238">DNA-binding</keyword>
<gene>
    <name evidence="6" type="ORF">CP972_01675</name>
</gene>
<evidence type="ECO:0000313" key="7">
    <source>
        <dbReference type="Proteomes" id="UP000326041"/>
    </source>
</evidence>
<keyword evidence="3" id="KW-0804">Transcription</keyword>
<dbReference type="PROSITE" id="PS50977">
    <property type="entry name" value="HTH_TETR_2"/>
    <property type="match status" value="1"/>
</dbReference>
<feature type="DNA-binding region" description="H-T-H motif" evidence="4">
    <location>
        <begin position="35"/>
        <end position="54"/>
    </location>
</feature>
<sequence length="200" mass="22262">MPTSARRARERASTRERIIEAALHILENEGVTALTIRRIATAVEYSAPVVYQHFANKDALVLELVAHGYRLMMAELQQAAEEPDIDRRILLLASESVRFAGEHPHLYQVMNDNTVDADERLRAATPMIGLMRELLTAWSDAHDVVLADFDEACDIVWGTLSGIASLGRIGTVGNERAQQLAQRAMHTLLRGWRADLPVNA</sequence>
<dbReference type="Gene3D" id="1.10.357.10">
    <property type="entry name" value="Tetracycline Repressor, domain 2"/>
    <property type="match status" value="1"/>
</dbReference>
<dbReference type="InterPro" id="IPR009057">
    <property type="entry name" value="Homeodomain-like_sf"/>
</dbReference>
<dbReference type="Pfam" id="PF13305">
    <property type="entry name" value="TetR_C_33"/>
    <property type="match status" value="1"/>
</dbReference>
<evidence type="ECO:0000256" key="2">
    <source>
        <dbReference type="ARBA" id="ARBA00023125"/>
    </source>
</evidence>
<evidence type="ECO:0000256" key="4">
    <source>
        <dbReference type="PROSITE-ProRule" id="PRU00335"/>
    </source>
</evidence>
<dbReference type="GeneID" id="95533309"/>
<dbReference type="PANTHER" id="PTHR30055:SF220">
    <property type="entry name" value="TETR-FAMILY REGULATORY PROTEIN"/>
    <property type="match status" value="1"/>
</dbReference>
<dbReference type="Pfam" id="PF00440">
    <property type="entry name" value="TetR_N"/>
    <property type="match status" value="1"/>
</dbReference>
<dbReference type="InterPro" id="IPR001647">
    <property type="entry name" value="HTH_TetR"/>
</dbReference>
<name>A0ABX6B872_9ACTN</name>
<organism evidence="6 7">
    <name type="scientific">Streptomyces prasinus</name>
    <dbReference type="NCBI Taxonomy" id="67345"/>
    <lineage>
        <taxon>Bacteria</taxon>
        <taxon>Bacillati</taxon>
        <taxon>Actinomycetota</taxon>
        <taxon>Actinomycetes</taxon>
        <taxon>Kitasatosporales</taxon>
        <taxon>Streptomycetaceae</taxon>
        <taxon>Streptomyces</taxon>
    </lineage>
</organism>
<proteinExistence type="predicted"/>
<protein>
    <submittedName>
        <fullName evidence="6">TetR/AcrR family transcriptional regulator</fullName>
    </submittedName>
</protein>
<keyword evidence="7" id="KW-1185">Reference proteome</keyword>